<reference evidence="1" key="1">
    <citation type="submission" date="2025-08" db="UniProtKB">
        <authorList>
            <consortium name="Ensembl"/>
        </authorList>
    </citation>
    <scope>IDENTIFICATION</scope>
</reference>
<dbReference type="GeneTree" id="ENSGT00940000175553"/>
<evidence type="ECO:0000313" key="1">
    <source>
        <dbReference type="Ensembl" id="ENSEBUP00000015066.1"/>
    </source>
</evidence>
<dbReference type="Gene3D" id="3.60.10.10">
    <property type="entry name" value="Endonuclease/exonuclease/phosphatase"/>
    <property type="match status" value="1"/>
</dbReference>
<dbReference type="Proteomes" id="UP000694388">
    <property type="component" value="Unplaced"/>
</dbReference>
<evidence type="ECO:0000313" key="2">
    <source>
        <dbReference type="Proteomes" id="UP000694388"/>
    </source>
</evidence>
<dbReference type="Ensembl" id="ENSEBUT00000015642.1">
    <property type="protein sequence ID" value="ENSEBUP00000015066.1"/>
    <property type="gene ID" value="ENSEBUG00000009499.1"/>
</dbReference>
<protein>
    <recommendedName>
        <fullName evidence="3">Endonuclease/exonuclease/phosphatase domain-containing protein</fullName>
    </recommendedName>
</protein>
<evidence type="ECO:0008006" key="3">
    <source>
        <dbReference type="Google" id="ProtNLM"/>
    </source>
</evidence>
<name>A0A8C4WWB0_EPTBU</name>
<dbReference type="AlphaFoldDB" id="A0A8C4WWB0"/>
<organism evidence="1 2">
    <name type="scientific">Eptatretus burgeri</name>
    <name type="common">Inshore hagfish</name>
    <dbReference type="NCBI Taxonomy" id="7764"/>
    <lineage>
        <taxon>Eukaryota</taxon>
        <taxon>Metazoa</taxon>
        <taxon>Chordata</taxon>
        <taxon>Craniata</taxon>
        <taxon>Vertebrata</taxon>
        <taxon>Cyclostomata</taxon>
        <taxon>Myxini</taxon>
        <taxon>Myxiniformes</taxon>
        <taxon>Myxinidae</taxon>
        <taxon>Eptatretinae</taxon>
        <taxon>Eptatretus</taxon>
    </lineage>
</organism>
<dbReference type="InterPro" id="IPR036691">
    <property type="entry name" value="Endo/exonu/phosph_ase_sf"/>
</dbReference>
<reference evidence="1" key="2">
    <citation type="submission" date="2025-09" db="UniProtKB">
        <authorList>
            <consortium name="Ensembl"/>
        </authorList>
    </citation>
    <scope>IDENTIFICATION</scope>
</reference>
<dbReference type="SUPFAM" id="SSF56219">
    <property type="entry name" value="DNase I-like"/>
    <property type="match status" value="1"/>
</dbReference>
<accession>A0A8C4WWB0</accession>
<dbReference type="CDD" id="cd09076">
    <property type="entry name" value="L1-EN"/>
    <property type="match status" value="1"/>
</dbReference>
<keyword evidence="2" id="KW-1185">Reference proteome</keyword>
<sequence>MYFKVYSVVRILQIAVKCLLTSQSDWLCLNKGLCFFSNLSSVSVGVAFMLRPGFVPDSYSFREIVQGHLASLEFVYQGFHLTLFNVYAPSESGARNDFFLTHLVNYFHTLFFDQCICIGGDFNCTFESNLDRNTPEPHPESHKHISCCFSSLVLLDAWRMQHRTASQYTWCRCANGLITLARLDRWYINSTFRNVLMSCNIFSSIFSDHHLVVLGLSSSQLPQISAYWTFNTSLLEDCFFY</sequence>
<dbReference type="OMA" id="FRHHINI"/>
<proteinExistence type="predicted"/>